<evidence type="ECO:0000256" key="1">
    <source>
        <dbReference type="SAM" id="MobiDB-lite"/>
    </source>
</evidence>
<dbReference type="OrthoDB" id="10264456at2759"/>
<dbReference type="SUPFAM" id="SSF52058">
    <property type="entry name" value="L domain-like"/>
    <property type="match status" value="1"/>
</dbReference>
<dbReference type="Proteomes" id="UP001165122">
    <property type="component" value="Unassembled WGS sequence"/>
</dbReference>
<dbReference type="EMBL" id="BRXW01000510">
    <property type="protein sequence ID" value="GMH61607.1"/>
    <property type="molecule type" value="Genomic_DNA"/>
</dbReference>
<protein>
    <submittedName>
        <fullName evidence="2">Uncharacterized protein</fullName>
    </submittedName>
</protein>
<keyword evidence="3" id="KW-1185">Reference proteome</keyword>
<organism evidence="2 3">
    <name type="scientific">Triparma laevis f. longispina</name>
    <dbReference type="NCBI Taxonomy" id="1714387"/>
    <lineage>
        <taxon>Eukaryota</taxon>
        <taxon>Sar</taxon>
        <taxon>Stramenopiles</taxon>
        <taxon>Ochrophyta</taxon>
        <taxon>Bolidophyceae</taxon>
        <taxon>Parmales</taxon>
        <taxon>Triparmaceae</taxon>
        <taxon>Triparma</taxon>
    </lineage>
</organism>
<dbReference type="PANTHER" id="PTHR45661:SF3">
    <property type="entry name" value="IG-LIKE DOMAIN-CONTAINING PROTEIN"/>
    <property type="match status" value="1"/>
</dbReference>
<feature type="compositionally biased region" description="Basic and acidic residues" evidence="1">
    <location>
        <begin position="14"/>
        <end position="35"/>
    </location>
</feature>
<dbReference type="InterPro" id="IPR032675">
    <property type="entry name" value="LRR_dom_sf"/>
</dbReference>
<feature type="compositionally biased region" description="Polar residues" evidence="1">
    <location>
        <begin position="1"/>
        <end position="13"/>
    </location>
</feature>
<accession>A0A9W7E0A5</accession>
<dbReference type="InterPro" id="IPR026906">
    <property type="entry name" value="LRR_5"/>
</dbReference>
<dbReference type="InterPro" id="IPR053139">
    <property type="entry name" value="Surface_bspA-like"/>
</dbReference>
<dbReference type="Pfam" id="PF13306">
    <property type="entry name" value="LRR_5"/>
    <property type="match status" value="1"/>
</dbReference>
<sequence>MGTAMSKSISTESNEGHESHKTGVKRGEGDEEKKNEEEIIELTATENSTTLTTVFAVPESVDDFLNSVDFRRMLLDYVPLLSPVLLVLRVLCTEWRELVEVKLDRGFERGTITAHGGADMHYSHDGRSNPIRIIFLQNTFQIGREAFYRATNLIKVDIPEGVESIRMEAFSSCLRLTDITLPTTLTSIGVKAFFNCKMLEKVDLRHTNLQEIRDEAFAYCKELKEMTIPDSLQILGKNVFGKCHQDLVNDWFDIDHVYGRGSSSHDFTDLVIEHLRWWQNNVSGYSSDS</sequence>
<name>A0A9W7E0A5_9STRA</name>
<gene>
    <name evidence="2" type="ORF">TrLO_g9914</name>
</gene>
<dbReference type="PANTHER" id="PTHR45661">
    <property type="entry name" value="SURFACE ANTIGEN"/>
    <property type="match status" value="1"/>
</dbReference>
<evidence type="ECO:0000313" key="3">
    <source>
        <dbReference type="Proteomes" id="UP001165122"/>
    </source>
</evidence>
<reference evidence="3" key="1">
    <citation type="journal article" date="2023" name="Commun. Biol.">
        <title>Genome analysis of Parmales, the sister group of diatoms, reveals the evolutionary specialization of diatoms from phago-mixotrophs to photoautotrophs.</title>
        <authorList>
            <person name="Ban H."/>
            <person name="Sato S."/>
            <person name="Yoshikawa S."/>
            <person name="Yamada K."/>
            <person name="Nakamura Y."/>
            <person name="Ichinomiya M."/>
            <person name="Sato N."/>
            <person name="Blanc-Mathieu R."/>
            <person name="Endo H."/>
            <person name="Kuwata A."/>
            <person name="Ogata H."/>
        </authorList>
    </citation>
    <scope>NUCLEOTIDE SEQUENCE [LARGE SCALE GENOMIC DNA]</scope>
    <source>
        <strain evidence="3">NIES 3700</strain>
    </source>
</reference>
<feature type="region of interest" description="Disordered" evidence="1">
    <location>
        <begin position="1"/>
        <end position="35"/>
    </location>
</feature>
<comment type="caution">
    <text evidence="2">The sequence shown here is derived from an EMBL/GenBank/DDBJ whole genome shotgun (WGS) entry which is preliminary data.</text>
</comment>
<evidence type="ECO:0000313" key="2">
    <source>
        <dbReference type="EMBL" id="GMH61607.1"/>
    </source>
</evidence>
<dbReference type="AlphaFoldDB" id="A0A9W7E0A5"/>
<dbReference type="Gene3D" id="3.80.10.10">
    <property type="entry name" value="Ribonuclease Inhibitor"/>
    <property type="match status" value="1"/>
</dbReference>
<proteinExistence type="predicted"/>